<dbReference type="PANTHER" id="PTHR14081:SF1">
    <property type="entry name" value="SPERM-ASSOCIATED ANTIGEN 11A-RELATED"/>
    <property type="match status" value="1"/>
</dbReference>
<evidence type="ECO:0000256" key="6">
    <source>
        <dbReference type="ARBA" id="ARBA00023022"/>
    </source>
</evidence>
<feature type="region of interest" description="Disordered" evidence="8">
    <location>
        <begin position="29"/>
        <end position="52"/>
    </location>
</feature>
<evidence type="ECO:0000256" key="5">
    <source>
        <dbReference type="ARBA" id="ARBA00022940"/>
    </source>
</evidence>
<keyword evidence="12" id="KW-1185">Reference proteome</keyword>
<dbReference type="GO" id="GO:0005576">
    <property type="term" value="C:extracellular region"/>
    <property type="evidence" value="ECO:0007669"/>
    <property type="project" value="UniProtKB-SubCell"/>
</dbReference>
<evidence type="ECO:0000256" key="7">
    <source>
        <dbReference type="ARBA" id="ARBA00045473"/>
    </source>
</evidence>
<dbReference type="Pfam" id="PF05324">
    <property type="entry name" value="Sperm_Ag_HE2"/>
    <property type="match status" value="1"/>
</dbReference>
<dbReference type="PANTHER" id="PTHR14081">
    <property type="entry name" value="SPERM-ASSOCIATED ANTIGEN 11A-RELATED-RELATED"/>
    <property type="match status" value="1"/>
</dbReference>
<keyword evidence="4 9" id="KW-0732">Signal</keyword>
<evidence type="ECO:0000313" key="11">
    <source>
        <dbReference type="Ensembl" id="ENSPSMP00000005537.1"/>
    </source>
</evidence>
<keyword evidence="2" id="KW-0964">Secreted</keyword>
<proteinExistence type="predicted"/>
<name>A0A8C9DFJ5_PROSS</name>
<comment type="subcellular location">
    <subcellularLocation>
        <location evidence="1">Secreted</location>
    </subcellularLocation>
</comment>
<dbReference type="GeneTree" id="ENSGT00940000161432"/>
<evidence type="ECO:0000256" key="8">
    <source>
        <dbReference type="SAM" id="MobiDB-lite"/>
    </source>
</evidence>
<feature type="signal peptide" evidence="9">
    <location>
        <begin position="1"/>
        <end position="25"/>
    </location>
</feature>
<accession>A0A8C9DFJ5</accession>
<dbReference type="Ensembl" id="ENSPSMT00000006595.1">
    <property type="protein sequence ID" value="ENSPSMP00000005537.1"/>
    <property type="gene ID" value="ENSPSMG00000004219.1"/>
</dbReference>
<organism evidence="11 12">
    <name type="scientific">Prolemur simus</name>
    <name type="common">Greater bamboo lemur</name>
    <name type="synonym">Hapalemur simus</name>
    <dbReference type="NCBI Taxonomy" id="1328070"/>
    <lineage>
        <taxon>Eukaryota</taxon>
        <taxon>Metazoa</taxon>
        <taxon>Chordata</taxon>
        <taxon>Craniata</taxon>
        <taxon>Vertebrata</taxon>
        <taxon>Euteleostomi</taxon>
        <taxon>Mammalia</taxon>
        <taxon>Eutheria</taxon>
        <taxon>Euarchontoglires</taxon>
        <taxon>Primates</taxon>
        <taxon>Strepsirrhini</taxon>
        <taxon>Lemuriformes</taxon>
        <taxon>Lemuridae</taxon>
        <taxon>Prolemur</taxon>
    </lineage>
</organism>
<protein>
    <recommendedName>
        <fullName evidence="10">Beta-defensin-like domain-containing protein</fullName>
    </recommendedName>
</protein>
<reference evidence="11" key="1">
    <citation type="submission" date="2025-08" db="UniProtKB">
        <authorList>
            <consortium name="Ensembl"/>
        </authorList>
    </citation>
    <scope>IDENTIFICATION</scope>
</reference>
<feature type="chain" id="PRO_5034823261" description="Beta-defensin-like domain-containing protein" evidence="9">
    <location>
        <begin position="26"/>
        <end position="108"/>
    </location>
</feature>
<evidence type="ECO:0000256" key="3">
    <source>
        <dbReference type="ARBA" id="ARBA00022529"/>
    </source>
</evidence>
<evidence type="ECO:0000256" key="4">
    <source>
        <dbReference type="ARBA" id="ARBA00022729"/>
    </source>
</evidence>
<dbReference type="GO" id="GO:0042742">
    <property type="term" value="P:defense response to bacterium"/>
    <property type="evidence" value="ECO:0007669"/>
    <property type="project" value="UniProtKB-KW"/>
</dbReference>
<evidence type="ECO:0000256" key="9">
    <source>
        <dbReference type="SAM" id="SignalP"/>
    </source>
</evidence>
<sequence>MKQPSVPPFASLLLVALLFPGPCGAGNVSLSGTAGPRELAEGSPGPSSRRQVKRYVLPPRTPPYEEPEPNFYVVNCKRSEGYCQEFCNYMETQVGYCSKKKDACCLRR</sequence>
<dbReference type="InterPro" id="IPR001855">
    <property type="entry name" value="Defensin_beta-like"/>
</dbReference>
<keyword evidence="5" id="KW-0211">Defensin</keyword>
<keyword evidence="6" id="KW-0044">Antibiotic</keyword>
<reference evidence="11" key="2">
    <citation type="submission" date="2025-09" db="UniProtKB">
        <authorList>
            <consortium name="Ensembl"/>
        </authorList>
    </citation>
    <scope>IDENTIFICATION</scope>
</reference>
<dbReference type="InterPro" id="IPR007988">
    <property type="entry name" value="Sperm_Ag_11A_B"/>
</dbReference>
<evidence type="ECO:0000313" key="12">
    <source>
        <dbReference type="Proteomes" id="UP000694414"/>
    </source>
</evidence>
<comment type="function">
    <text evidence="7">Has antimicrobial activity against E.coli. Plays a role in the defense response in the male reproductive tract, contributing to sperm maturation, storage and protection.</text>
</comment>
<dbReference type="AlphaFoldDB" id="A0A8C9DFJ5"/>
<feature type="domain" description="Beta-defensin-like" evidence="10">
    <location>
        <begin position="74"/>
        <end position="105"/>
    </location>
</feature>
<evidence type="ECO:0000259" key="10">
    <source>
        <dbReference type="Pfam" id="PF00711"/>
    </source>
</evidence>
<dbReference type="GO" id="GO:0061844">
    <property type="term" value="P:antimicrobial humoral immune response mediated by antimicrobial peptide"/>
    <property type="evidence" value="ECO:0007669"/>
    <property type="project" value="TreeGrafter"/>
</dbReference>
<dbReference type="Pfam" id="PF00711">
    <property type="entry name" value="Defensin_beta"/>
    <property type="match status" value="1"/>
</dbReference>
<keyword evidence="3" id="KW-0929">Antimicrobial</keyword>
<evidence type="ECO:0000256" key="2">
    <source>
        <dbReference type="ARBA" id="ARBA00022525"/>
    </source>
</evidence>
<evidence type="ECO:0000256" key="1">
    <source>
        <dbReference type="ARBA" id="ARBA00004613"/>
    </source>
</evidence>
<dbReference type="Proteomes" id="UP000694414">
    <property type="component" value="Unplaced"/>
</dbReference>